<proteinExistence type="evidence at transcript level"/>
<dbReference type="GO" id="GO:0009893">
    <property type="term" value="P:positive regulation of metabolic process"/>
    <property type="evidence" value="ECO:0007669"/>
    <property type="project" value="UniProtKB-ARBA"/>
</dbReference>
<feature type="binding site" evidence="14">
    <location>
        <position position="83"/>
    </location>
    <ligand>
        <name>ATP</name>
        <dbReference type="ChEBI" id="CHEBI:30616"/>
    </ligand>
</feature>
<comment type="catalytic activity">
    <reaction evidence="12">
        <text>L-threonyl-[protein] + ATP = O-phospho-L-threonyl-[protein] + ADP + H(+)</text>
        <dbReference type="Rhea" id="RHEA:46608"/>
        <dbReference type="Rhea" id="RHEA-COMP:11060"/>
        <dbReference type="Rhea" id="RHEA-COMP:11605"/>
        <dbReference type="ChEBI" id="CHEBI:15378"/>
        <dbReference type="ChEBI" id="CHEBI:30013"/>
        <dbReference type="ChEBI" id="CHEBI:30616"/>
        <dbReference type="ChEBI" id="CHEBI:61977"/>
        <dbReference type="ChEBI" id="CHEBI:456216"/>
        <dbReference type="EC" id="2.7.11.25"/>
    </reaction>
</comment>
<keyword evidence="10 14" id="KW-0067">ATP-binding</keyword>
<evidence type="ECO:0000259" key="16">
    <source>
        <dbReference type="PROSITE" id="PS50011"/>
    </source>
</evidence>
<evidence type="ECO:0000256" key="13">
    <source>
        <dbReference type="ARBA" id="ARBA00048329"/>
    </source>
</evidence>
<dbReference type="Gene3D" id="1.10.510.10">
    <property type="entry name" value="Transferase(Phosphotransferase) domain 1"/>
    <property type="match status" value="1"/>
</dbReference>
<dbReference type="CDD" id="cd14058">
    <property type="entry name" value="STKc_TAK1"/>
    <property type="match status" value="1"/>
</dbReference>
<organism evidence="17">
    <name type="scientific">Rhipicephalus pulchellus</name>
    <name type="common">Yellow backed tick</name>
    <name type="synonym">Dermacentor pulchellus</name>
    <dbReference type="NCBI Taxonomy" id="72859"/>
    <lineage>
        <taxon>Eukaryota</taxon>
        <taxon>Metazoa</taxon>
        <taxon>Ecdysozoa</taxon>
        <taxon>Arthropoda</taxon>
        <taxon>Chelicerata</taxon>
        <taxon>Arachnida</taxon>
        <taxon>Acari</taxon>
        <taxon>Parasitiformes</taxon>
        <taxon>Ixodida</taxon>
        <taxon>Ixodoidea</taxon>
        <taxon>Ixodidae</taxon>
        <taxon>Rhipicephalinae</taxon>
        <taxon>Rhipicephalus</taxon>
        <taxon>Rhipicephalus</taxon>
    </lineage>
</organism>
<dbReference type="AlphaFoldDB" id="L7MI30"/>
<accession>L7MI30</accession>
<dbReference type="Gene3D" id="3.30.200.20">
    <property type="entry name" value="Phosphorylase Kinase, domain 1"/>
    <property type="match status" value="1"/>
</dbReference>
<feature type="compositionally biased region" description="Polar residues" evidence="15">
    <location>
        <begin position="425"/>
        <end position="445"/>
    </location>
</feature>
<feature type="region of interest" description="Disordered" evidence="15">
    <location>
        <begin position="321"/>
        <end position="386"/>
    </location>
</feature>
<evidence type="ECO:0000256" key="10">
    <source>
        <dbReference type="ARBA" id="ARBA00022840"/>
    </source>
</evidence>
<keyword evidence="6" id="KW-0808">Transferase</keyword>
<evidence type="ECO:0000256" key="6">
    <source>
        <dbReference type="ARBA" id="ARBA00022679"/>
    </source>
</evidence>
<dbReference type="GO" id="GO:0043410">
    <property type="term" value="P:positive regulation of MAPK cascade"/>
    <property type="evidence" value="ECO:0007669"/>
    <property type="project" value="UniProtKB-ARBA"/>
</dbReference>
<dbReference type="GO" id="GO:0004709">
    <property type="term" value="F:MAP kinase kinase kinase activity"/>
    <property type="evidence" value="ECO:0007669"/>
    <property type="project" value="UniProtKB-EC"/>
</dbReference>
<comment type="cofactor">
    <cofactor evidence="1">
        <name>Mg(2+)</name>
        <dbReference type="ChEBI" id="CHEBI:18420"/>
    </cofactor>
</comment>
<dbReference type="EMBL" id="GACK01002101">
    <property type="protein sequence ID" value="JAA62933.1"/>
    <property type="molecule type" value="mRNA"/>
</dbReference>
<dbReference type="PROSITE" id="PS50011">
    <property type="entry name" value="PROTEIN_KINASE_DOM"/>
    <property type="match status" value="1"/>
</dbReference>
<evidence type="ECO:0000256" key="3">
    <source>
        <dbReference type="ARBA" id="ARBA00012406"/>
    </source>
</evidence>
<dbReference type="SUPFAM" id="SSF56112">
    <property type="entry name" value="Protein kinase-like (PK-like)"/>
    <property type="match status" value="1"/>
</dbReference>
<name>L7MI30_RHIPC</name>
<dbReference type="PANTHER" id="PTHR46716:SF1">
    <property type="entry name" value="MITOGEN-ACTIVATED PROTEIN KINASE KINASE KINASE 7"/>
    <property type="match status" value="1"/>
</dbReference>
<evidence type="ECO:0000256" key="9">
    <source>
        <dbReference type="ARBA" id="ARBA00022777"/>
    </source>
</evidence>
<dbReference type="GO" id="GO:0019899">
    <property type="term" value="F:enzyme binding"/>
    <property type="evidence" value="ECO:0007669"/>
    <property type="project" value="UniProtKB-ARBA"/>
</dbReference>
<dbReference type="InterPro" id="IPR011009">
    <property type="entry name" value="Kinase-like_dom_sf"/>
</dbReference>
<evidence type="ECO:0000256" key="1">
    <source>
        <dbReference type="ARBA" id="ARBA00001946"/>
    </source>
</evidence>
<evidence type="ECO:0000256" key="4">
    <source>
        <dbReference type="ARBA" id="ARBA00017660"/>
    </source>
</evidence>
<evidence type="ECO:0000256" key="11">
    <source>
        <dbReference type="ARBA" id="ARBA00022842"/>
    </source>
</evidence>
<reference evidence="17" key="1">
    <citation type="submission" date="2012-11" db="EMBL/GenBank/DDBJ databases">
        <authorList>
            <person name="Lucero-Rivera Y.E."/>
            <person name="Tovar-Ramirez D."/>
        </authorList>
    </citation>
    <scope>NUCLEOTIDE SEQUENCE</scope>
    <source>
        <tissue evidence="17">Salivary gland</tissue>
    </source>
</reference>
<dbReference type="GO" id="GO:0006955">
    <property type="term" value="P:immune response"/>
    <property type="evidence" value="ECO:0007669"/>
    <property type="project" value="TreeGrafter"/>
</dbReference>
<evidence type="ECO:0000256" key="5">
    <source>
        <dbReference type="ARBA" id="ARBA00022527"/>
    </source>
</evidence>
<dbReference type="PROSITE" id="PS00108">
    <property type="entry name" value="PROTEIN_KINASE_ST"/>
    <property type="match status" value="1"/>
</dbReference>
<feature type="non-terminal residue" evidence="17">
    <location>
        <position position="1"/>
    </location>
</feature>
<keyword evidence="8 14" id="KW-0547">Nucleotide-binding</keyword>
<dbReference type="EC" id="2.7.11.25" evidence="3"/>
<dbReference type="Pfam" id="PF07714">
    <property type="entry name" value="PK_Tyr_Ser-Thr"/>
    <property type="match status" value="1"/>
</dbReference>
<comment type="catalytic activity">
    <reaction evidence="13">
        <text>L-seryl-[protein] + ATP = O-phospho-L-seryl-[protein] + ADP + H(+)</text>
        <dbReference type="Rhea" id="RHEA:17989"/>
        <dbReference type="Rhea" id="RHEA-COMP:9863"/>
        <dbReference type="Rhea" id="RHEA-COMP:11604"/>
        <dbReference type="ChEBI" id="CHEBI:15378"/>
        <dbReference type="ChEBI" id="CHEBI:29999"/>
        <dbReference type="ChEBI" id="CHEBI:30616"/>
        <dbReference type="ChEBI" id="CHEBI:83421"/>
        <dbReference type="ChEBI" id="CHEBI:456216"/>
        <dbReference type="EC" id="2.7.11.25"/>
    </reaction>
</comment>
<dbReference type="GO" id="GO:0007254">
    <property type="term" value="P:JNK cascade"/>
    <property type="evidence" value="ECO:0007669"/>
    <property type="project" value="TreeGrafter"/>
</dbReference>
<sequence length="615" mass="67848">NSRHSGWNGSLSSTAWRRHDVWSGGVVSAAMDDSLPSGGSLEWSGPFVEEIDHREIELFEVVGKGTFGLVRKGRWRGQDVAVKSIASDHEKRAFLVEVRQLSRVDHPNIVKLYGARVRTPVCLVMEYAEGGSLYNVLHTMKQLQYTLAHALSWMLQCARGVAYLHGMKPKALVHRDLKPPNLLLVNGGTVLKICDFGTACDVQTQMTNNKGSAAWMAPEVFESSTYTEKCDIFSWGIILWEVLTRRKPFEDCGPPAFCIMWAVHQGKRPPLIRGCPTVLEELMVSCWSKHAEQRPPMAEVEKTMAHLAALVPGADIPLAYPAPPRDDAESLGSDEWSEPAGLGTNPSWGSQRQATSLVLQGATNTTTEARRSSREPQMSAPASLSCSSEDLHRLAELSIQDGAAAGDAPAAMPSWTPGHRRVGSAGSQQVNVPTASGDQCVTPTSWAGGGRTSGHPRPPPSFHTALLSRPDPSRKTSWPATPDCPQEVDLGLNAHLLIEPALQPLSPVPSCQESVRIFDDHRCLAQWYFKLQSEICLLNQRSKELDKELEVSVSEPQRTYYDEAEQLEKEQEQLKLLRESLKNQLQRLKQQQRGNHTSSQPGSGNEDWVMVSLPR</sequence>
<protein>
    <recommendedName>
        <fullName evidence="4">Mitogen-activated protein kinase kinase kinase 7</fullName>
        <ecNumber evidence="3">2.7.11.25</ecNumber>
    </recommendedName>
</protein>
<dbReference type="SMART" id="SM00220">
    <property type="entry name" value="S_TKc"/>
    <property type="match status" value="1"/>
</dbReference>
<feature type="region of interest" description="Disordered" evidence="15">
    <location>
        <begin position="585"/>
        <end position="615"/>
    </location>
</feature>
<feature type="compositionally biased region" description="Polar residues" evidence="15">
    <location>
        <begin position="344"/>
        <end position="367"/>
    </location>
</feature>
<dbReference type="InterPro" id="IPR001245">
    <property type="entry name" value="Ser-Thr/Tyr_kinase_cat_dom"/>
</dbReference>
<evidence type="ECO:0000256" key="15">
    <source>
        <dbReference type="SAM" id="MobiDB-lite"/>
    </source>
</evidence>
<dbReference type="PROSITE" id="PS00107">
    <property type="entry name" value="PROTEIN_KINASE_ATP"/>
    <property type="match status" value="1"/>
</dbReference>
<feature type="domain" description="Protein kinase" evidence="16">
    <location>
        <begin position="56"/>
        <end position="307"/>
    </location>
</feature>
<dbReference type="InterPro" id="IPR017441">
    <property type="entry name" value="Protein_kinase_ATP_BS"/>
</dbReference>
<dbReference type="GO" id="GO:0043123">
    <property type="term" value="P:positive regulation of canonical NF-kappaB signal transduction"/>
    <property type="evidence" value="ECO:0007669"/>
    <property type="project" value="TreeGrafter"/>
</dbReference>
<dbReference type="PRINTS" id="PR00109">
    <property type="entry name" value="TYRKINASE"/>
</dbReference>
<reference evidence="17" key="2">
    <citation type="journal article" date="2015" name="J. Proteomics">
        <title>Sexual differences in the sialomes of the zebra tick, Rhipicephalus pulchellus.</title>
        <authorList>
            <person name="Tan A.W."/>
            <person name="Francischetti I.M."/>
            <person name="Slovak M."/>
            <person name="Kini R.M."/>
            <person name="Ribeiro J.M."/>
        </authorList>
    </citation>
    <scope>NUCLEOTIDE SEQUENCE</scope>
    <source>
        <tissue evidence="17">Salivary gland</tissue>
    </source>
</reference>
<evidence type="ECO:0000256" key="14">
    <source>
        <dbReference type="PROSITE-ProRule" id="PRU10141"/>
    </source>
</evidence>
<dbReference type="GO" id="GO:0005524">
    <property type="term" value="F:ATP binding"/>
    <property type="evidence" value="ECO:0007669"/>
    <property type="project" value="UniProtKB-UniRule"/>
</dbReference>
<evidence type="ECO:0000256" key="2">
    <source>
        <dbReference type="ARBA" id="ARBA00006529"/>
    </source>
</evidence>
<evidence type="ECO:0000256" key="12">
    <source>
        <dbReference type="ARBA" id="ARBA00047559"/>
    </source>
</evidence>
<keyword evidence="7" id="KW-0479">Metal-binding</keyword>
<evidence type="ECO:0000256" key="7">
    <source>
        <dbReference type="ARBA" id="ARBA00022723"/>
    </source>
</evidence>
<evidence type="ECO:0000256" key="8">
    <source>
        <dbReference type="ARBA" id="ARBA00022741"/>
    </source>
</evidence>
<dbReference type="GO" id="GO:0006950">
    <property type="term" value="P:response to stress"/>
    <property type="evidence" value="ECO:0007669"/>
    <property type="project" value="UniProtKB-ARBA"/>
</dbReference>
<keyword evidence="5" id="KW-0723">Serine/threonine-protein kinase</keyword>
<comment type="similarity">
    <text evidence="2">Belongs to the protein kinase superfamily. STE Ser/Thr protein kinase family. MAP kinase kinase kinase subfamily.</text>
</comment>
<dbReference type="GO" id="GO:0046872">
    <property type="term" value="F:metal ion binding"/>
    <property type="evidence" value="ECO:0007669"/>
    <property type="project" value="UniProtKB-KW"/>
</dbReference>
<keyword evidence="9" id="KW-0418">Kinase</keyword>
<dbReference type="InterPro" id="IPR000719">
    <property type="entry name" value="Prot_kinase_dom"/>
</dbReference>
<dbReference type="PANTHER" id="PTHR46716">
    <property type="entry name" value="MITOGEN-ACTIVATED PROTEIN KINASE KINASE KINASE 7"/>
    <property type="match status" value="1"/>
</dbReference>
<feature type="region of interest" description="Disordered" evidence="15">
    <location>
        <begin position="405"/>
        <end position="484"/>
    </location>
</feature>
<feature type="compositionally biased region" description="Polar residues" evidence="15">
    <location>
        <begin position="594"/>
        <end position="603"/>
    </location>
</feature>
<evidence type="ECO:0000313" key="17">
    <source>
        <dbReference type="EMBL" id="JAA62933.1"/>
    </source>
</evidence>
<keyword evidence="11" id="KW-0460">Magnesium</keyword>
<dbReference type="FunFam" id="1.10.510.10:FF:000143">
    <property type="entry name" value="Mitogen-activated protein kinase kinase kinase 7"/>
    <property type="match status" value="1"/>
</dbReference>
<dbReference type="InterPro" id="IPR008271">
    <property type="entry name" value="Ser/Thr_kinase_AS"/>
</dbReference>